<evidence type="ECO:0000313" key="7">
    <source>
        <dbReference type="Proteomes" id="UP000019146"/>
    </source>
</evidence>
<evidence type="ECO:0000256" key="1">
    <source>
        <dbReference type="ARBA" id="ARBA00023015"/>
    </source>
</evidence>
<evidence type="ECO:0000259" key="4">
    <source>
        <dbReference type="PROSITE" id="PS51077"/>
    </source>
</evidence>
<dbReference type="PROSITE" id="PS51078">
    <property type="entry name" value="ICLR_ED"/>
    <property type="match status" value="1"/>
</dbReference>
<dbReference type="SMART" id="SM00346">
    <property type="entry name" value="HTH_ICLR"/>
    <property type="match status" value="1"/>
</dbReference>
<evidence type="ECO:0000256" key="3">
    <source>
        <dbReference type="ARBA" id="ARBA00023163"/>
    </source>
</evidence>
<dbReference type="Pfam" id="PF01614">
    <property type="entry name" value="IclR_C"/>
    <property type="match status" value="1"/>
</dbReference>
<dbReference type="InterPro" id="IPR014757">
    <property type="entry name" value="Tscrpt_reg_IclR_C"/>
</dbReference>
<dbReference type="Pfam" id="PF09339">
    <property type="entry name" value="HTH_IclR"/>
    <property type="match status" value="1"/>
</dbReference>
<evidence type="ECO:0000259" key="5">
    <source>
        <dbReference type="PROSITE" id="PS51078"/>
    </source>
</evidence>
<keyword evidence="2" id="KW-0238">DNA-binding</keyword>
<dbReference type="InterPro" id="IPR036390">
    <property type="entry name" value="WH_DNA-bd_sf"/>
</dbReference>
<keyword evidence="6" id="KW-0614">Plasmid</keyword>
<dbReference type="PANTHER" id="PTHR30136:SF24">
    <property type="entry name" value="HTH-TYPE TRANSCRIPTIONAL REPRESSOR ALLR"/>
    <property type="match status" value="1"/>
</dbReference>
<accession>A0A0N7JW26</accession>
<dbReference type="Gene3D" id="3.30.450.40">
    <property type="match status" value="1"/>
</dbReference>
<dbReference type="AlphaFoldDB" id="A0A0N7JW26"/>
<reference evidence="6 7" key="1">
    <citation type="journal article" date="2014" name="Genome Announc.">
        <title>Draft Genome Sequence of the Haloacid-Degrading Burkholderia caribensis Strain MBA4.</title>
        <authorList>
            <person name="Pan Y."/>
            <person name="Kong K.F."/>
            <person name="Tsang J.S."/>
        </authorList>
    </citation>
    <scope>NUCLEOTIDE SEQUENCE [LARGE SCALE GENOMIC DNA]</scope>
    <source>
        <strain evidence="6 7">MBA4</strain>
        <plasmid evidence="7">Plasmid</plasmid>
    </source>
</reference>
<dbReference type="InterPro" id="IPR029016">
    <property type="entry name" value="GAF-like_dom_sf"/>
</dbReference>
<feature type="domain" description="HTH iclR-type" evidence="4">
    <location>
        <begin position="1"/>
        <end position="70"/>
    </location>
</feature>
<evidence type="ECO:0000313" key="6">
    <source>
        <dbReference type="EMBL" id="ALL70837.1"/>
    </source>
</evidence>
<dbReference type="EMBL" id="CP012748">
    <property type="protein sequence ID" value="ALL70837.1"/>
    <property type="molecule type" value="Genomic_DNA"/>
</dbReference>
<dbReference type="InterPro" id="IPR036388">
    <property type="entry name" value="WH-like_DNA-bd_sf"/>
</dbReference>
<keyword evidence="3" id="KW-0804">Transcription</keyword>
<dbReference type="GO" id="GO:0045892">
    <property type="term" value="P:negative regulation of DNA-templated transcription"/>
    <property type="evidence" value="ECO:0007669"/>
    <property type="project" value="TreeGrafter"/>
</dbReference>
<protein>
    <submittedName>
        <fullName evidence="6">Transcriptional regulator, IclR family</fullName>
    </submittedName>
</protein>
<dbReference type="GO" id="GO:0003700">
    <property type="term" value="F:DNA-binding transcription factor activity"/>
    <property type="evidence" value="ECO:0007669"/>
    <property type="project" value="TreeGrafter"/>
</dbReference>
<evidence type="ECO:0000256" key="2">
    <source>
        <dbReference type="ARBA" id="ARBA00023125"/>
    </source>
</evidence>
<dbReference type="Gene3D" id="1.10.10.10">
    <property type="entry name" value="Winged helix-like DNA-binding domain superfamily/Winged helix DNA-binding domain"/>
    <property type="match status" value="1"/>
</dbReference>
<feature type="domain" description="IclR-ED" evidence="5">
    <location>
        <begin position="64"/>
        <end position="243"/>
    </location>
</feature>
<sequence>MKPTDRALGIFEAFEAQGRPMTLSELAEAAGLPVSTSHGIVRVLLERGYLYLTSRRKDLFPTRRLYDMAAKIIANDPYLERIEPQLQTLRDATQETVIVGKRQHDEIVYLSVLEGPQTIRYSSAAGALKPLHSTSIGKAMLSRVDATELRRFLAQAALTSVTDNTLTSADDLFDDIAQSREKGFFVTRGESVSDVFAIAVPVEVNRDVLGIAVAGPRHRMEDQIERIGAVLLEAKRSIEAGGH</sequence>
<dbReference type="Proteomes" id="UP000019146">
    <property type="component" value="Plasmid unnamed"/>
</dbReference>
<dbReference type="PANTHER" id="PTHR30136">
    <property type="entry name" value="HELIX-TURN-HELIX TRANSCRIPTIONAL REGULATOR, ICLR FAMILY"/>
    <property type="match status" value="1"/>
</dbReference>
<dbReference type="GO" id="GO:0003677">
    <property type="term" value="F:DNA binding"/>
    <property type="evidence" value="ECO:0007669"/>
    <property type="project" value="UniProtKB-KW"/>
</dbReference>
<dbReference type="SUPFAM" id="SSF55781">
    <property type="entry name" value="GAF domain-like"/>
    <property type="match status" value="1"/>
</dbReference>
<dbReference type="PROSITE" id="PS51077">
    <property type="entry name" value="HTH_ICLR"/>
    <property type="match status" value="1"/>
</dbReference>
<dbReference type="RefSeq" id="WP_035993490.1">
    <property type="nucleotide sequence ID" value="NZ_CP012748.1"/>
</dbReference>
<name>A0A0N7JW26_9BURK</name>
<dbReference type="SUPFAM" id="SSF46785">
    <property type="entry name" value="Winged helix' DNA-binding domain"/>
    <property type="match status" value="1"/>
</dbReference>
<proteinExistence type="predicted"/>
<dbReference type="GeneID" id="69974258"/>
<keyword evidence="1" id="KW-0805">Transcription regulation</keyword>
<dbReference type="InterPro" id="IPR050707">
    <property type="entry name" value="HTH_MetabolicPath_Reg"/>
</dbReference>
<dbReference type="KEGG" id="bcai:K788_0004198"/>
<organism evidence="6 7">
    <name type="scientific">Paraburkholderia caribensis MBA4</name>
    <dbReference type="NCBI Taxonomy" id="1323664"/>
    <lineage>
        <taxon>Bacteria</taxon>
        <taxon>Pseudomonadati</taxon>
        <taxon>Pseudomonadota</taxon>
        <taxon>Betaproteobacteria</taxon>
        <taxon>Burkholderiales</taxon>
        <taxon>Burkholderiaceae</taxon>
        <taxon>Paraburkholderia</taxon>
    </lineage>
</organism>
<geneLocation type="plasmid" evidence="7"/>
<dbReference type="InterPro" id="IPR005471">
    <property type="entry name" value="Tscrpt_reg_IclR_N"/>
</dbReference>
<gene>
    <name evidence="6" type="ORF">K788_0004198</name>
</gene>